<dbReference type="EMBL" id="CABFMQ020000076">
    <property type="protein sequence ID" value="VTZ49984.1"/>
    <property type="molecule type" value="Genomic_DNA"/>
</dbReference>
<proteinExistence type="predicted"/>
<dbReference type="Proteomes" id="UP000485880">
    <property type="component" value="Unassembled WGS sequence"/>
</dbReference>
<name>A0A8B6M563_METTU</name>
<sequence>MAVQPGLHPGAQSKHRHCDFQLPFRSFNNNRLDTPDASIHGIKNSELGRLCLHGFPNWLRNVPSKLC</sequence>
<gene>
    <name evidence="1" type="ORF">MPC4_20194</name>
</gene>
<keyword evidence="2" id="KW-1185">Reference proteome</keyword>
<evidence type="ECO:0000313" key="1">
    <source>
        <dbReference type="EMBL" id="VTZ49984.1"/>
    </source>
</evidence>
<protein>
    <submittedName>
        <fullName evidence="1">Uncharacterized protein</fullName>
    </submittedName>
</protein>
<comment type="caution">
    <text evidence="1">The sequence shown here is derived from an EMBL/GenBank/DDBJ whole genome shotgun (WGS) entry which is preliminary data.</text>
</comment>
<dbReference type="AlphaFoldDB" id="A0A8B6M563"/>
<organism evidence="1 2">
    <name type="scientific">Methylocella tundrae</name>
    <dbReference type="NCBI Taxonomy" id="227605"/>
    <lineage>
        <taxon>Bacteria</taxon>
        <taxon>Pseudomonadati</taxon>
        <taxon>Pseudomonadota</taxon>
        <taxon>Alphaproteobacteria</taxon>
        <taxon>Hyphomicrobiales</taxon>
        <taxon>Beijerinckiaceae</taxon>
        <taxon>Methylocella</taxon>
    </lineage>
</organism>
<reference evidence="1 2" key="1">
    <citation type="submission" date="2019-05" db="EMBL/GenBank/DDBJ databases">
        <authorList>
            <person name="Farhan Ul Haque M."/>
        </authorList>
    </citation>
    <scope>NUCLEOTIDE SEQUENCE [LARGE SCALE GENOMIC DNA]</scope>
    <source>
        <strain evidence="1">2</strain>
    </source>
</reference>
<accession>A0A8B6M563</accession>
<evidence type="ECO:0000313" key="2">
    <source>
        <dbReference type="Proteomes" id="UP000485880"/>
    </source>
</evidence>